<dbReference type="OrthoDB" id="10266980at2759"/>
<dbReference type="InterPro" id="IPR052349">
    <property type="entry name" value="Metallo-hydrolase_Enzymes"/>
</dbReference>
<dbReference type="Gene3D" id="2.30.40.10">
    <property type="entry name" value="Urease, subunit C, domain 1"/>
    <property type="match status" value="1"/>
</dbReference>
<keyword evidence="2" id="KW-1185">Reference proteome</keyword>
<dbReference type="InterPro" id="IPR032466">
    <property type="entry name" value="Metal_Hydrolase"/>
</dbReference>
<accession>A0A6A6UEF2</accession>
<dbReference type="SUPFAM" id="SSF51556">
    <property type="entry name" value="Metallo-dependent hydrolases"/>
    <property type="match status" value="1"/>
</dbReference>
<dbReference type="GO" id="GO:0016814">
    <property type="term" value="F:hydrolase activity, acting on carbon-nitrogen (but not peptide) bonds, in cyclic amidines"/>
    <property type="evidence" value="ECO:0007669"/>
    <property type="project" value="TreeGrafter"/>
</dbReference>
<dbReference type="InterPro" id="IPR011059">
    <property type="entry name" value="Metal-dep_hydrolase_composite"/>
</dbReference>
<dbReference type="Proteomes" id="UP000799302">
    <property type="component" value="Unassembled WGS sequence"/>
</dbReference>
<protein>
    <submittedName>
        <fullName evidence="1">Metallo-dependent hydrolase</fullName>
    </submittedName>
</protein>
<dbReference type="SUPFAM" id="SSF51338">
    <property type="entry name" value="Composite domain of metallo-dependent hydrolases"/>
    <property type="match status" value="1"/>
</dbReference>
<name>A0A6A6UEF2_9PEZI</name>
<keyword evidence="1" id="KW-0378">Hydrolase</keyword>
<evidence type="ECO:0000313" key="1">
    <source>
        <dbReference type="EMBL" id="KAF2669941.1"/>
    </source>
</evidence>
<dbReference type="EMBL" id="MU004234">
    <property type="protein sequence ID" value="KAF2669941.1"/>
    <property type="molecule type" value="Genomic_DNA"/>
</dbReference>
<proteinExistence type="predicted"/>
<dbReference type="Gene3D" id="3.20.20.140">
    <property type="entry name" value="Metal-dependent hydrolases"/>
    <property type="match status" value="1"/>
</dbReference>
<sequence length="433" mass="48403">MQPSQKSFSRISSVRLPSRPTDTLWDISIEDGKIAGITEQDDSIPTSDDSVYQADGGLLAPSLCHAHIHLDKCFLLQDPAFGDLQIKEGSFQEAMELTTAAKTRFTSEDLLRRGRRLIEESIGYGVTSMRAFVELDGDVMSRCLEAAIKLKDEYASLCDIQICAFAQNPIISGDGAETVQRLMTEAAANPEVDVVGSTPYVEDDENLEKHLYWIIDLALRNKKRLDFHLDYFVNEKRQPSIWRVIELLRQQKWPLDSQVLLGHCTRLVLFPDEEWQKLHNAIGDLPITFVGLPTSDLFMMRTDSHIRGTLDIPKMIKKHNLDGILAVNNVGNAFTPQGNCDPLSIASLGVALFHAGTKDNCELLYHCVSTRAKSAIGFINAPYTDRELAVGQPADFLLFEYDGGRTRKTITEAVLDGGTHRRTFKNGTLIYLE</sequence>
<organism evidence="1 2">
    <name type="scientific">Microthyrium microscopicum</name>
    <dbReference type="NCBI Taxonomy" id="703497"/>
    <lineage>
        <taxon>Eukaryota</taxon>
        <taxon>Fungi</taxon>
        <taxon>Dikarya</taxon>
        <taxon>Ascomycota</taxon>
        <taxon>Pezizomycotina</taxon>
        <taxon>Dothideomycetes</taxon>
        <taxon>Dothideomycetes incertae sedis</taxon>
        <taxon>Microthyriales</taxon>
        <taxon>Microthyriaceae</taxon>
        <taxon>Microthyrium</taxon>
    </lineage>
</organism>
<dbReference type="PANTHER" id="PTHR32027:SF0">
    <property type="entry name" value="CYTOSINE DEAMINASE"/>
    <property type="match status" value="1"/>
</dbReference>
<reference evidence="1" key="1">
    <citation type="journal article" date="2020" name="Stud. Mycol.">
        <title>101 Dothideomycetes genomes: a test case for predicting lifestyles and emergence of pathogens.</title>
        <authorList>
            <person name="Haridas S."/>
            <person name="Albert R."/>
            <person name="Binder M."/>
            <person name="Bloem J."/>
            <person name="Labutti K."/>
            <person name="Salamov A."/>
            <person name="Andreopoulos B."/>
            <person name="Baker S."/>
            <person name="Barry K."/>
            <person name="Bills G."/>
            <person name="Bluhm B."/>
            <person name="Cannon C."/>
            <person name="Castanera R."/>
            <person name="Culley D."/>
            <person name="Daum C."/>
            <person name="Ezra D."/>
            <person name="Gonzalez J."/>
            <person name="Henrissat B."/>
            <person name="Kuo A."/>
            <person name="Liang C."/>
            <person name="Lipzen A."/>
            <person name="Lutzoni F."/>
            <person name="Magnuson J."/>
            <person name="Mondo S."/>
            <person name="Nolan M."/>
            <person name="Ohm R."/>
            <person name="Pangilinan J."/>
            <person name="Park H.-J."/>
            <person name="Ramirez L."/>
            <person name="Alfaro M."/>
            <person name="Sun H."/>
            <person name="Tritt A."/>
            <person name="Yoshinaga Y."/>
            <person name="Zwiers L.-H."/>
            <person name="Turgeon B."/>
            <person name="Goodwin S."/>
            <person name="Spatafora J."/>
            <person name="Crous P."/>
            <person name="Grigoriev I."/>
        </authorList>
    </citation>
    <scope>NUCLEOTIDE SEQUENCE</scope>
    <source>
        <strain evidence="1">CBS 115976</strain>
    </source>
</reference>
<dbReference type="PANTHER" id="PTHR32027">
    <property type="entry name" value="CYTOSINE DEAMINASE"/>
    <property type="match status" value="1"/>
</dbReference>
<dbReference type="AlphaFoldDB" id="A0A6A6UEF2"/>
<gene>
    <name evidence="1" type="ORF">BT63DRAFT_371544</name>
</gene>
<evidence type="ECO:0000313" key="2">
    <source>
        <dbReference type="Proteomes" id="UP000799302"/>
    </source>
</evidence>